<dbReference type="Gene3D" id="3.60.21.10">
    <property type="match status" value="1"/>
</dbReference>
<keyword evidence="1" id="KW-0479">Metal-binding</keyword>
<reference evidence="7" key="1">
    <citation type="submission" date="2016-10" db="EMBL/GenBank/DDBJ databases">
        <authorList>
            <person name="Varghese N."/>
            <person name="Submissions S."/>
        </authorList>
    </citation>
    <scope>NUCLEOTIDE SEQUENCE [LARGE SCALE GENOMIC DNA]</scope>
    <source>
        <strain evidence="7">IBRC-M 10403</strain>
    </source>
</reference>
<keyword evidence="2" id="KW-0378">Hydrolase</keyword>
<dbReference type="RefSeq" id="WP_091453252.1">
    <property type="nucleotide sequence ID" value="NZ_FMZZ01000010.1"/>
</dbReference>
<name>A0A1G6TZP0_9PSEU</name>
<sequence>MRAPDLTLIQISDTHIQPAGELMHGRIDTLANLAVALDAIAGSGAAVHGLLLTGDLANDGEESAYRRLKTTLDKAAESLGCPVIYAMGNHDDRAAFRAVLVGEPGDGDTTAPYDAVHWLGGLRVVVLDSTAPGRHDGHLDDGQLAWLGAELAAPAPLGTVLVLHHPPLPSPVSTVHLLRLREPERLAEVLAGTDVRMILTGHAHHTGCGALAGIPVWVSPAVAYRVESLSPRERLRGVVGSGITRVDLIDGTFVATAVDLAESPAVYDEDEAAMVRYISDLTPSAG</sequence>
<dbReference type="Pfam" id="PF00149">
    <property type="entry name" value="Metallophos"/>
    <property type="match status" value="1"/>
</dbReference>
<dbReference type="InterPro" id="IPR050884">
    <property type="entry name" value="CNP_phosphodiesterase-III"/>
</dbReference>
<evidence type="ECO:0000256" key="4">
    <source>
        <dbReference type="ARBA" id="ARBA00025742"/>
    </source>
</evidence>
<evidence type="ECO:0000256" key="2">
    <source>
        <dbReference type="ARBA" id="ARBA00022801"/>
    </source>
</evidence>
<evidence type="ECO:0000256" key="1">
    <source>
        <dbReference type="ARBA" id="ARBA00022723"/>
    </source>
</evidence>
<keyword evidence="3" id="KW-0408">Iron</keyword>
<dbReference type="AlphaFoldDB" id="A0A1G6TZP0"/>
<accession>A0A1G6TZP0</accession>
<dbReference type="PANTHER" id="PTHR42988">
    <property type="entry name" value="PHOSPHOHYDROLASE"/>
    <property type="match status" value="1"/>
</dbReference>
<feature type="domain" description="Calcineurin-like phosphoesterase" evidence="5">
    <location>
        <begin position="7"/>
        <end position="205"/>
    </location>
</feature>
<protein>
    <submittedName>
        <fullName evidence="6">Calcineurin-like phosphoesterase</fullName>
    </submittedName>
</protein>
<keyword evidence="7" id="KW-1185">Reference proteome</keyword>
<organism evidence="6 7">
    <name type="scientific">Actinokineospora iranica</name>
    <dbReference type="NCBI Taxonomy" id="1271860"/>
    <lineage>
        <taxon>Bacteria</taxon>
        <taxon>Bacillati</taxon>
        <taxon>Actinomycetota</taxon>
        <taxon>Actinomycetes</taxon>
        <taxon>Pseudonocardiales</taxon>
        <taxon>Pseudonocardiaceae</taxon>
        <taxon>Actinokineospora</taxon>
    </lineage>
</organism>
<dbReference type="InterPro" id="IPR004843">
    <property type="entry name" value="Calcineurin-like_PHP"/>
</dbReference>
<gene>
    <name evidence="6" type="ORF">SAMN05216174_11030</name>
</gene>
<dbReference type="OrthoDB" id="5241795at2"/>
<dbReference type="GO" id="GO:0016787">
    <property type="term" value="F:hydrolase activity"/>
    <property type="evidence" value="ECO:0007669"/>
    <property type="project" value="UniProtKB-KW"/>
</dbReference>
<evidence type="ECO:0000313" key="6">
    <source>
        <dbReference type="EMBL" id="SDD34543.1"/>
    </source>
</evidence>
<evidence type="ECO:0000313" key="7">
    <source>
        <dbReference type="Proteomes" id="UP000199501"/>
    </source>
</evidence>
<evidence type="ECO:0000256" key="3">
    <source>
        <dbReference type="ARBA" id="ARBA00023004"/>
    </source>
</evidence>
<dbReference type="PANTHER" id="PTHR42988:SF2">
    <property type="entry name" value="CYCLIC NUCLEOTIDE PHOSPHODIESTERASE CBUA0032-RELATED"/>
    <property type="match status" value="1"/>
</dbReference>
<comment type="similarity">
    <text evidence="4">Belongs to the cyclic nucleotide phosphodiesterase class-III family.</text>
</comment>
<dbReference type="EMBL" id="FMZZ01000010">
    <property type="protein sequence ID" value="SDD34543.1"/>
    <property type="molecule type" value="Genomic_DNA"/>
</dbReference>
<dbReference type="SUPFAM" id="SSF56300">
    <property type="entry name" value="Metallo-dependent phosphatases"/>
    <property type="match status" value="1"/>
</dbReference>
<dbReference type="InterPro" id="IPR029052">
    <property type="entry name" value="Metallo-depent_PP-like"/>
</dbReference>
<evidence type="ECO:0000259" key="5">
    <source>
        <dbReference type="Pfam" id="PF00149"/>
    </source>
</evidence>
<dbReference type="GO" id="GO:0046872">
    <property type="term" value="F:metal ion binding"/>
    <property type="evidence" value="ECO:0007669"/>
    <property type="project" value="UniProtKB-KW"/>
</dbReference>
<dbReference type="Proteomes" id="UP000199501">
    <property type="component" value="Unassembled WGS sequence"/>
</dbReference>
<proteinExistence type="inferred from homology"/>
<dbReference type="STRING" id="1271860.SAMN05216174_11030"/>